<evidence type="ECO:0000256" key="3">
    <source>
        <dbReference type="SAM" id="MobiDB-lite"/>
    </source>
</evidence>
<organism evidence="4 5">
    <name type="scientific">Prauserella shujinwangii</name>
    <dbReference type="NCBI Taxonomy" id="1453103"/>
    <lineage>
        <taxon>Bacteria</taxon>
        <taxon>Bacillati</taxon>
        <taxon>Actinomycetota</taxon>
        <taxon>Actinomycetes</taxon>
        <taxon>Pseudonocardiales</taxon>
        <taxon>Pseudonocardiaceae</taxon>
        <taxon>Prauserella</taxon>
    </lineage>
</organism>
<proteinExistence type="inferred from homology"/>
<accession>A0A2T0LNW4</accession>
<keyword evidence="2" id="KW-0460">Magnesium</keyword>
<dbReference type="Proteomes" id="UP000238362">
    <property type="component" value="Unassembled WGS sequence"/>
</dbReference>
<dbReference type="EMBL" id="PVNH01000010">
    <property type="protein sequence ID" value="PRX44940.1"/>
    <property type="molecule type" value="Genomic_DNA"/>
</dbReference>
<dbReference type="AlphaFoldDB" id="A0A2T0LNW4"/>
<comment type="similarity">
    <text evidence="2">Belongs to the terpene synthase family.</text>
</comment>
<evidence type="ECO:0000313" key="4">
    <source>
        <dbReference type="EMBL" id="PRX44940.1"/>
    </source>
</evidence>
<dbReference type="OrthoDB" id="4567121at2"/>
<evidence type="ECO:0000256" key="2">
    <source>
        <dbReference type="RuleBase" id="RU366034"/>
    </source>
</evidence>
<keyword evidence="2" id="KW-0479">Metal-binding</keyword>
<dbReference type="EC" id="4.2.3.-" evidence="2"/>
<gene>
    <name evidence="4" type="ORF">B0I33_11038</name>
</gene>
<dbReference type="SFLD" id="SFLDG01020">
    <property type="entry name" value="Terpene_Cyclase_Like_2"/>
    <property type="match status" value="1"/>
</dbReference>
<reference evidence="4 5" key="1">
    <citation type="submission" date="2018-03" db="EMBL/GenBank/DDBJ databases">
        <title>Genomic Encyclopedia of Type Strains, Phase III (KMG-III): the genomes of soil and plant-associated and newly described type strains.</title>
        <authorList>
            <person name="Whitman W."/>
        </authorList>
    </citation>
    <scope>NUCLEOTIDE SEQUENCE [LARGE SCALE GENOMIC DNA]</scope>
    <source>
        <strain evidence="4 5">CGMCC 4.7125</strain>
    </source>
</reference>
<protein>
    <recommendedName>
        <fullName evidence="2">Terpene synthase</fullName>
        <ecNumber evidence="2">4.2.3.-</ecNumber>
    </recommendedName>
</protein>
<dbReference type="SUPFAM" id="SSF48576">
    <property type="entry name" value="Terpenoid synthases"/>
    <property type="match status" value="1"/>
</dbReference>
<dbReference type="PANTHER" id="PTHR35201:SF4">
    <property type="entry name" value="BETA-PINACENE SYNTHASE-RELATED"/>
    <property type="match status" value="1"/>
</dbReference>
<feature type="region of interest" description="Disordered" evidence="3">
    <location>
        <begin position="1"/>
        <end position="20"/>
    </location>
</feature>
<comment type="caution">
    <text evidence="4">The sequence shown here is derived from an EMBL/GenBank/DDBJ whole genome shotgun (WGS) entry which is preliminary data.</text>
</comment>
<sequence length="355" mass="38447">MNHHPLSRTPKVDRPWPEAAGGVPPLACPFPLEVDEAAAAETDEKITKWIDGVGILQGQRNELNGFRLGTFAALVHPRSASRDHLFFAAQNIATLFAIDDHFCDEEVEGAVPELTAARLAGVLPALENPRTLSRSLLVQEAPQTDPVTSGIRETVAHAARLGSTAQVGRLRREYLAMCLAMAGESAFRLAGRTPTTSDYVIQRPYNGAMACLAVADIVGGYEVSANEYDTPQVRALTLAASSLILHANDLYSAAKESVTHGVGTNLPELLAADRGGTLQQGMLEVARLHNRQMDNYLVLEAEVAKNASPGLTRYLLDLRSWIRGSLEWHALTGRYHQRAGRPTPDSYGVRSPTVT</sequence>
<dbReference type="RefSeq" id="WP_146147548.1">
    <property type="nucleotide sequence ID" value="NZ_PVNH01000010.1"/>
</dbReference>
<dbReference type="Gene3D" id="1.10.600.10">
    <property type="entry name" value="Farnesyl Diphosphate Synthase"/>
    <property type="match status" value="1"/>
</dbReference>
<dbReference type="InterPro" id="IPR008949">
    <property type="entry name" value="Isoprenoid_synthase_dom_sf"/>
</dbReference>
<name>A0A2T0LNW4_9PSEU</name>
<dbReference type="GO" id="GO:0046872">
    <property type="term" value="F:metal ion binding"/>
    <property type="evidence" value="ECO:0007669"/>
    <property type="project" value="UniProtKB-KW"/>
</dbReference>
<dbReference type="GO" id="GO:0010333">
    <property type="term" value="F:terpene synthase activity"/>
    <property type="evidence" value="ECO:0007669"/>
    <property type="project" value="InterPro"/>
</dbReference>
<dbReference type="SFLD" id="SFLDS00005">
    <property type="entry name" value="Isoprenoid_Synthase_Type_I"/>
    <property type="match status" value="1"/>
</dbReference>
<keyword evidence="1 2" id="KW-0456">Lyase</keyword>
<evidence type="ECO:0000256" key="1">
    <source>
        <dbReference type="ARBA" id="ARBA00023239"/>
    </source>
</evidence>
<dbReference type="PANTHER" id="PTHR35201">
    <property type="entry name" value="TERPENE SYNTHASE"/>
    <property type="match status" value="1"/>
</dbReference>
<evidence type="ECO:0000313" key="5">
    <source>
        <dbReference type="Proteomes" id="UP000238362"/>
    </source>
</evidence>
<dbReference type="Pfam" id="PF19086">
    <property type="entry name" value="Terpene_syn_C_2"/>
    <property type="match status" value="1"/>
</dbReference>
<keyword evidence="5" id="KW-1185">Reference proteome</keyword>
<dbReference type="InterPro" id="IPR034686">
    <property type="entry name" value="Terpene_cyclase-like_2"/>
</dbReference>
<comment type="cofactor">
    <cofactor evidence="2">
        <name>Mg(2+)</name>
        <dbReference type="ChEBI" id="CHEBI:18420"/>
    </cofactor>
</comment>